<name>A0A9D4NKZ0_DREPO</name>
<reference evidence="2" key="2">
    <citation type="submission" date="2020-11" db="EMBL/GenBank/DDBJ databases">
        <authorList>
            <person name="McCartney M.A."/>
            <person name="Auch B."/>
            <person name="Kono T."/>
            <person name="Mallez S."/>
            <person name="Becker A."/>
            <person name="Gohl D.M."/>
            <person name="Silverstein K.A.T."/>
            <person name="Koren S."/>
            <person name="Bechman K.B."/>
            <person name="Herman A."/>
            <person name="Abrahante J.E."/>
            <person name="Garbe J."/>
        </authorList>
    </citation>
    <scope>NUCLEOTIDE SEQUENCE</scope>
    <source>
        <strain evidence="2">Duluth1</strain>
        <tissue evidence="2">Whole animal</tissue>
    </source>
</reference>
<evidence type="ECO:0000313" key="3">
    <source>
        <dbReference type="Proteomes" id="UP000828390"/>
    </source>
</evidence>
<keyword evidence="1" id="KW-0472">Membrane</keyword>
<comment type="caution">
    <text evidence="2">The sequence shown here is derived from an EMBL/GenBank/DDBJ whole genome shotgun (WGS) entry which is preliminary data.</text>
</comment>
<accession>A0A9D4NKZ0</accession>
<keyword evidence="3" id="KW-1185">Reference proteome</keyword>
<reference evidence="2" key="1">
    <citation type="journal article" date="2019" name="bioRxiv">
        <title>The Genome of the Zebra Mussel, Dreissena polymorpha: A Resource for Invasive Species Research.</title>
        <authorList>
            <person name="McCartney M.A."/>
            <person name="Auch B."/>
            <person name="Kono T."/>
            <person name="Mallez S."/>
            <person name="Zhang Y."/>
            <person name="Obille A."/>
            <person name="Becker A."/>
            <person name="Abrahante J.E."/>
            <person name="Garbe J."/>
            <person name="Badalamenti J.P."/>
            <person name="Herman A."/>
            <person name="Mangelson H."/>
            <person name="Liachko I."/>
            <person name="Sullivan S."/>
            <person name="Sone E.D."/>
            <person name="Koren S."/>
            <person name="Silverstein K.A.T."/>
            <person name="Beckman K.B."/>
            <person name="Gohl D.M."/>
        </authorList>
    </citation>
    <scope>NUCLEOTIDE SEQUENCE</scope>
    <source>
        <strain evidence="2">Duluth1</strain>
        <tissue evidence="2">Whole animal</tissue>
    </source>
</reference>
<dbReference type="AlphaFoldDB" id="A0A9D4NKZ0"/>
<evidence type="ECO:0000313" key="2">
    <source>
        <dbReference type="EMBL" id="KAH3896171.1"/>
    </source>
</evidence>
<gene>
    <name evidence="2" type="ORF">DPMN_020344</name>
</gene>
<keyword evidence="1" id="KW-0812">Transmembrane</keyword>
<feature type="transmembrane region" description="Helical" evidence="1">
    <location>
        <begin position="6"/>
        <end position="29"/>
    </location>
</feature>
<proteinExistence type="predicted"/>
<protein>
    <submittedName>
        <fullName evidence="2">Uncharacterized protein</fullName>
    </submittedName>
</protein>
<dbReference type="Proteomes" id="UP000828390">
    <property type="component" value="Unassembled WGS sequence"/>
</dbReference>
<organism evidence="2 3">
    <name type="scientific">Dreissena polymorpha</name>
    <name type="common">Zebra mussel</name>
    <name type="synonym">Mytilus polymorpha</name>
    <dbReference type="NCBI Taxonomy" id="45954"/>
    <lineage>
        <taxon>Eukaryota</taxon>
        <taxon>Metazoa</taxon>
        <taxon>Spiralia</taxon>
        <taxon>Lophotrochozoa</taxon>
        <taxon>Mollusca</taxon>
        <taxon>Bivalvia</taxon>
        <taxon>Autobranchia</taxon>
        <taxon>Heteroconchia</taxon>
        <taxon>Euheterodonta</taxon>
        <taxon>Imparidentia</taxon>
        <taxon>Neoheterodontei</taxon>
        <taxon>Myida</taxon>
        <taxon>Dreissenoidea</taxon>
        <taxon>Dreissenidae</taxon>
        <taxon>Dreissena</taxon>
    </lineage>
</organism>
<keyword evidence="1" id="KW-1133">Transmembrane helix</keyword>
<sequence>MELLAHNLLSLAVVAVAMAILILTSSVLLPSLNRVASKNLEHQVFQYNDSANADLFHCPLPSSECIILLSQQFLVLTFLANEDGT</sequence>
<dbReference type="EMBL" id="JAIWYP010000001">
    <property type="protein sequence ID" value="KAH3896171.1"/>
    <property type="molecule type" value="Genomic_DNA"/>
</dbReference>
<evidence type="ECO:0000256" key="1">
    <source>
        <dbReference type="SAM" id="Phobius"/>
    </source>
</evidence>